<dbReference type="Pfam" id="PF18758">
    <property type="entry name" value="KDZ"/>
    <property type="match status" value="1"/>
</dbReference>
<proteinExistence type="predicted"/>
<accession>A0A2H3CZ33</accession>
<evidence type="ECO:0000313" key="2">
    <source>
        <dbReference type="Proteomes" id="UP000217790"/>
    </source>
</evidence>
<name>A0A2H3CZ33_ARMGA</name>
<dbReference type="Proteomes" id="UP000217790">
    <property type="component" value="Unassembled WGS sequence"/>
</dbReference>
<keyword evidence="2" id="KW-1185">Reference proteome</keyword>
<organism evidence="1 2">
    <name type="scientific">Armillaria gallica</name>
    <name type="common">Bulbous honey fungus</name>
    <name type="synonym">Armillaria bulbosa</name>
    <dbReference type="NCBI Taxonomy" id="47427"/>
    <lineage>
        <taxon>Eukaryota</taxon>
        <taxon>Fungi</taxon>
        <taxon>Dikarya</taxon>
        <taxon>Basidiomycota</taxon>
        <taxon>Agaricomycotina</taxon>
        <taxon>Agaricomycetes</taxon>
        <taxon>Agaricomycetidae</taxon>
        <taxon>Agaricales</taxon>
        <taxon>Marasmiineae</taxon>
        <taxon>Physalacriaceae</taxon>
        <taxon>Armillaria</taxon>
    </lineage>
</organism>
<dbReference type="AlphaFoldDB" id="A0A2H3CZ33"/>
<dbReference type="InterPro" id="IPR040521">
    <property type="entry name" value="KDZ"/>
</dbReference>
<dbReference type="OrthoDB" id="3214502at2759"/>
<dbReference type="InParanoid" id="A0A2H3CZ33"/>
<sequence>MCYKNFIHMIWQFTHIKFMKYMGQGNVDNGIATTPPGGLTIVCLACPQPGINLLPNWQSAPPEMWWEKDPGLHTRLAYFINPRPYFKHVCKFATQKDMSTCSGFHTLAHTESKNLLVWPLAIGDLQKSEHYCNMDYIALSTAKSVLTDDILFSYDIACQWKINFFECMQVQAPTMIHFGIPKCHCKGHKAKLVGRTDGEGIERTWSEVNIMANSTKEMGSGYCYDKLDDQFARHNWHRLIRLGG</sequence>
<evidence type="ECO:0000313" key="1">
    <source>
        <dbReference type="EMBL" id="PBK81353.1"/>
    </source>
</evidence>
<dbReference type="EMBL" id="KZ293731">
    <property type="protein sequence ID" value="PBK81353.1"/>
    <property type="molecule type" value="Genomic_DNA"/>
</dbReference>
<dbReference type="STRING" id="47427.A0A2H3CZ33"/>
<protein>
    <recommendedName>
        <fullName evidence="3">CxC2-like cysteine cluster KDZ transposase-associated domain-containing protein</fullName>
    </recommendedName>
</protein>
<gene>
    <name evidence="1" type="ORF">ARMGADRAFT_1048845</name>
</gene>
<evidence type="ECO:0008006" key="3">
    <source>
        <dbReference type="Google" id="ProtNLM"/>
    </source>
</evidence>
<reference evidence="2" key="1">
    <citation type="journal article" date="2017" name="Nat. Ecol. Evol.">
        <title>Genome expansion and lineage-specific genetic innovations in the forest pathogenic fungi Armillaria.</title>
        <authorList>
            <person name="Sipos G."/>
            <person name="Prasanna A.N."/>
            <person name="Walter M.C."/>
            <person name="O'Connor E."/>
            <person name="Balint B."/>
            <person name="Krizsan K."/>
            <person name="Kiss B."/>
            <person name="Hess J."/>
            <person name="Varga T."/>
            <person name="Slot J."/>
            <person name="Riley R."/>
            <person name="Boka B."/>
            <person name="Rigling D."/>
            <person name="Barry K."/>
            <person name="Lee J."/>
            <person name="Mihaltcheva S."/>
            <person name="LaButti K."/>
            <person name="Lipzen A."/>
            <person name="Waldron R."/>
            <person name="Moloney N.M."/>
            <person name="Sperisen C."/>
            <person name="Kredics L."/>
            <person name="Vagvoelgyi C."/>
            <person name="Patrignani A."/>
            <person name="Fitzpatrick D."/>
            <person name="Nagy I."/>
            <person name="Doyle S."/>
            <person name="Anderson J.B."/>
            <person name="Grigoriev I.V."/>
            <person name="Gueldener U."/>
            <person name="Muensterkoetter M."/>
            <person name="Nagy L.G."/>
        </authorList>
    </citation>
    <scope>NUCLEOTIDE SEQUENCE [LARGE SCALE GENOMIC DNA]</scope>
    <source>
        <strain evidence="2">Ar21-2</strain>
    </source>
</reference>
<dbReference type="OMA" id="SAPPEMW"/>